<feature type="repeat" description="ANK" evidence="2">
    <location>
        <begin position="654"/>
        <end position="686"/>
    </location>
</feature>
<dbReference type="Gene3D" id="1.25.40.20">
    <property type="entry name" value="Ankyrin repeat-containing domain"/>
    <property type="match status" value="1"/>
</dbReference>
<reference evidence="4 5" key="1">
    <citation type="submission" date="2016-07" db="EMBL/GenBank/DDBJ databases">
        <title>Pervasive Adenine N6-methylation of Active Genes in Fungi.</title>
        <authorList>
            <consortium name="DOE Joint Genome Institute"/>
            <person name="Mondo S.J."/>
            <person name="Dannebaum R.O."/>
            <person name="Kuo R.C."/>
            <person name="Labutti K."/>
            <person name="Haridas S."/>
            <person name="Kuo A."/>
            <person name="Salamov A."/>
            <person name="Ahrendt S.R."/>
            <person name="Lipzen A."/>
            <person name="Sullivan W."/>
            <person name="Andreopoulos W.B."/>
            <person name="Clum A."/>
            <person name="Lindquist E."/>
            <person name="Daum C."/>
            <person name="Ramamoorthy G.K."/>
            <person name="Gryganskyi A."/>
            <person name="Culley D."/>
            <person name="Magnuson J.K."/>
            <person name="James T.Y."/>
            <person name="O'Malley M.A."/>
            <person name="Stajich J.E."/>
            <person name="Spatafora J.W."/>
            <person name="Visel A."/>
            <person name="Grigoriev I.V."/>
        </authorList>
    </citation>
    <scope>NUCLEOTIDE SEQUENCE [LARGE SCALE GENOMIC DNA]</scope>
    <source>
        <strain evidence="4 5">CBS 115471</strain>
    </source>
</reference>
<dbReference type="InterPro" id="IPR054471">
    <property type="entry name" value="GPIID_WHD"/>
</dbReference>
<dbReference type="PROSITE" id="PS50837">
    <property type="entry name" value="NACHT"/>
    <property type="match status" value="1"/>
</dbReference>
<dbReference type="Proteomes" id="UP000193144">
    <property type="component" value="Unassembled WGS sequence"/>
</dbReference>
<dbReference type="OrthoDB" id="195446at2759"/>
<evidence type="ECO:0000313" key="4">
    <source>
        <dbReference type="EMBL" id="ORY03566.1"/>
    </source>
</evidence>
<dbReference type="AlphaFoldDB" id="A0A1Y1Z046"/>
<dbReference type="Pfam" id="PF13637">
    <property type="entry name" value="Ank_4"/>
    <property type="match status" value="1"/>
</dbReference>
<evidence type="ECO:0000256" key="2">
    <source>
        <dbReference type="PROSITE-ProRule" id="PRU00023"/>
    </source>
</evidence>
<dbReference type="InterPro" id="IPR007111">
    <property type="entry name" value="NACHT_NTPase"/>
</dbReference>
<dbReference type="Pfam" id="PF24883">
    <property type="entry name" value="NPHP3_N"/>
    <property type="match status" value="1"/>
</dbReference>
<keyword evidence="2" id="KW-0040">ANK repeat</keyword>
<evidence type="ECO:0000256" key="1">
    <source>
        <dbReference type="ARBA" id="ARBA00022737"/>
    </source>
</evidence>
<gene>
    <name evidence="4" type="ORF">BCR34DRAFT_69839</name>
</gene>
<protein>
    <recommendedName>
        <fullName evidence="3">NACHT domain-containing protein</fullName>
    </recommendedName>
</protein>
<dbReference type="InterPro" id="IPR027417">
    <property type="entry name" value="P-loop_NTPase"/>
</dbReference>
<dbReference type="SMART" id="SM00248">
    <property type="entry name" value="ANK"/>
    <property type="match status" value="3"/>
</dbReference>
<dbReference type="SUPFAM" id="SSF52540">
    <property type="entry name" value="P-loop containing nucleoside triphosphate hydrolases"/>
    <property type="match status" value="1"/>
</dbReference>
<dbReference type="STRING" id="1231657.A0A1Y1Z046"/>
<sequence>MMTVPQMTNTAVFLGDNNKGTNVGQLFVNEDDPFHWLPKLDHTRDPQTFLGSKAEGTCGWFLRSDEFVKWKQGEQRTLWCPGDAGVGKTFLASLVIQHLLDDSNLNDVRVLYVYFRHGFNTENQPYLTISTLLRQLLLSNGKYKHSASAIKLDATYKERTDTNPPVRELLETLAEEVNQYGKVYVVLDALDESSGWNGDSGAKSQMRHGIKRLQQMSKVNLMITSRSHADPGQELFGFLSTKTETDTFMVTMKEIYANADDIRSYAEFMIQEASYPGDPFANVLRLSRDDTAGLKKDIVDAVVLAAGKLFLLAVLQLKSITGTSTPAQLEEALINLPTTLTDQFQDMQKRIEAQTQNLGDRDAAKRALSWICAAARPMALAELQHALAIKAPTWAANKKEFHQDSHLITLCAGFLILPEDQEVSQMGNQQSRRLEDRTVEFVHATAREYIGKSLLGRAVRRSMAEVCIGYLSNGQLMHPTCTSDEALTERLKNSRFLLYAACHWGHHLRLHENSNESTVKRPDPRWWTMMTTWISGWQKTAKTPIPSVTQMAVDMLGKEEALLNLSQLMHIPTYKRPGFSQRFPQSMTALHFAARFGVLELTQRILAINSSKFLDVDKDLRAQKNVPDDGHDGPGALGQNGGDRVKYIDAKDTYMKTAMHVAARRGHDKIVGTLIQHGAKFEETTGDGETPLLSGAMNGDFNVVQVLLSKGHSQATGIWSRSLGDC</sequence>
<dbReference type="Gene3D" id="3.40.50.300">
    <property type="entry name" value="P-loop containing nucleotide triphosphate hydrolases"/>
    <property type="match status" value="1"/>
</dbReference>
<dbReference type="Pfam" id="PF22939">
    <property type="entry name" value="WHD_GPIID"/>
    <property type="match status" value="1"/>
</dbReference>
<evidence type="ECO:0000313" key="5">
    <source>
        <dbReference type="Proteomes" id="UP000193144"/>
    </source>
</evidence>
<evidence type="ECO:0000259" key="3">
    <source>
        <dbReference type="PROSITE" id="PS50837"/>
    </source>
</evidence>
<organism evidence="4 5">
    <name type="scientific">Clohesyomyces aquaticus</name>
    <dbReference type="NCBI Taxonomy" id="1231657"/>
    <lineage>
        <taxon>Eukaryota</taxon>
        <taxon>Fungi</taxon>
        <taxon>Dikarya</taxon>
        <taxon>Ascomycota</taxon>
        <taxon>Pezizomycotina</taxon>
        <taxon>Dothideomycetes</taxon>
        <taxon>Pleosporomycetidae</taxon>
        <taxon>Pleosporales</taxon>
        <taxon>Lindgomycetaceae</taxon>
        <taxon>Clohesyomyces</taxon>
    </lineage>
</organism>
<accession>A0A1Y1Z046</accession>
<dbReference type="PANTHER" id="PTHR10039">
    <property type="entry name" value="AMELOGENIN"/>
    <property type="match status" value="1"/>
</dbReference>
<dbReference type="InterPro" id="IPR056884">
    <property type="entry name" value="NPHP3-like_N"/>
</dbReference>
<feature type="domain" description="NACHT" evidence="3">
    <location>
        <begin position="76"/>
        <end position="229"/>
    </location>
</feature>
<dbReference type="PROSITE" id="PS50297">
    <property type="entry name" value="ANK_REP_REGION"/>
    <property type="match status" value="2"/>
</dbReference>
<dbReference type="PROSITE" id="PS50088">
    <property type="entry name" value="ANK_REPEAT"/>
    <property type="match status" value="2"/>
</dbReference>
<dbReference type="PANTHER" id="PTHR10039:SF15">
    <property type="entry name" value="NACHT DOMAIN-CONTAINING PROTEIN"/>
    <property type="match status" value="1"/>
</dbReference>
<dbReference type="SUPFAM" id="SSF48403">
    <property type="entry name" value="Ankyrin repeat"/>
    <property type="match status" value="1"/>
</dbReference>
<dbReference type="InterPro" id="IPR036770">
    <property type="entry name" value="Ankyrin_rpt-contain_sf"/>
</dbReference>
<proteinExistence type="predicted"/>
<keyword evidence="5" id="KW-1185">Reference proteome</keyword>
<dbReference type="EMBL" id="MCFA01000145">
    <property type="protein sequence ID" value="ORY03566.1"/>
    <property type="molecule type" value="Genomic_DNA"/>
</dbReference>
<comment type="caution">
    <text evidence="4">The sequence shown here is derived from an EMBL/GenBank/DDBJ whole genome shotgun (WGS) entry which is preliminary data.</text>
</comment>
<feature type="repeat" description="ANK" evidence="2">
    <location>
        <begin position="687"/>
        <end position="711"/>
    </location>
</feature>
<dbReference type="InterPro" id="IPR002110">
    <property type="entry name" value="Ankyrin_rpt"/>
</dbReference>
<name>A0A1Y1Z046_9PLEO</name>
<keyword evidence="1" id="KW-0677">Repeat</keyword>